<dbReference type="Ensembl" id="ENSZALT00000019456.1">
    <property type="protein sequence ID" value="ENSZALP00000014332.1"/>
    <property type="gene ID" value="ENSZALG00000011887.1"/>
</dbReference>
<evidence type="ECO:0000313" key="1">
    <source>
        <dbReference type="Ensembl" id="ENSZALP00000014332.1"/>
    </source>
</evidence>
<proteinExistence type="predicted"/>
<evidence type="ECO:0000313" key="2">
    <source>
        <dbReference type="Proteomes" id="UP000694413"/>
    </source>
</evidence>
<dbReference type="AlphaFoldDB" id="A0A8D2N088"/>
<keyword evidence="2" id="KW-1185">Reference proteome</keyword>
<sequence>MLNQNLGEKGGLGVKQGPNKQNTLKMQCLELQSQLSFQREANVRTQNFRQNKGKVFFGKQAKRFILSQELSVHPQGTVSCY</sequence>
<reference evidence="1" key="2">
    <citation type="submission" date="2025-09" db="UniProtKB">
        <authorList>
            <consortium name="Ensembl"/>
        </authorList>
    </citation>
    <scope>IDENTIFICATION</scope>
</reference>
<accession>A0A8D2N088</accession>
<dbReference type="Proteomes" id="UP000694413">
    <property type="component" value="Unassembled WGS sequence"/>
</dbReference>
<reference evidence="1" key="1">
    <citation type="submission" date="2025-08" db="UniProtKB">
        <authorList>
            <consortium name="Ensembl"/>
        </authorList>
    </citation>
    <scope>IDENTIFICATION</scope>
</reference>
<protein>
    <submittedName>
        <fullName evidence="1">Uncharacterized protein</fullName>
    </submittedName>
</protein>
<name>A0A8D2N088_ZONAL</name>
<organism evidence="1 2">
    <name type="scientific">Zonotrichia albicollis</name>
    <name type="common">White-throated sparrow</name>
    <name type="synonym">Fringilla albicollis</name>
    <dbReference type="NCBI Taxonomy" id="44394"/>
    <lineage>
        <taxon>Eukaryota</taxon>
        <taxon>Metazoa</taxon>
        <taxon>Chordata</taxon>
        <taxon>Craniata</taxon>
        <taxon>Vertebrata</taxon>
        <taxon>Euteleostomi</taxon>
        <taxon>Archelosauria</taxon>
        <taxon>Archosauria</taxon>
        <taxon>Dinosauria</taxon>
        <taxon>Saurischia</taxon>
        <taxon>Theropoda</taxon>
        <taxon>Coelurosauria</taxon>
        <taxon>Aves</taxon>
        <taxon>Neognathae</taxon>
        <taxon>Neoaves</taxon>
        <taxon>Telluraves</taxon>
        <taxon>Australaves</taxon>
        <taxon>Passeriformes</taxon>
        <taxon>Passerellidae</taxon>
        <taxon>Zonotrichia</taxon>
    </lineage>
</organism>